<evidence type="ECO:0000313" key="2">
    <source>
        <dbReference type="Proteomes" id="UP000274131"/>
    </source>
</evidence>
<dbReference type="AlphaFoldDB" id="A0A0N4VI80"/>
<dbReference type="EMBL" id="UXUI01010353">
    <property type="protein sequence ID" value="VDD95125.1"/>
    <property type="molecule type" value="Genomic_DNA"/>
</dbReference>
<evidence type="ECO:0000313" key="1">
    <source>
        <dbReference type="EMBL" id="VDD95125.1"/>
    </source>
</evidence>
<reference evidence="3" key="1">
    <citation type="submission" date="2017-02" db="UniProtKB">
        <authorList>
            <consortium name="WormBaseParasite"/>
        </authorList>
    </citation>
    <scope>IDENTIFICATION</scope>
</reference>
<sequence length="70" mass="7726">MDDELAQLDFELCRLSGSCARPLTSETSTLVEILLVIKAVSSTGELNGFLVQLETRLMGIHEFLVGMNLR</sequence>
<accession>A0A0N4VI80</accession>
<dbReference type="Proteomes" id="UP000274131">
    <property type="component" value="Unassembled WGS sequence"/>
</dbReference>
<organism evidence="3">
    <name type="scientific">Enterobius vermicularis</name>
    <name type="common">Human pinworm</name>
    <dbReference type="NCBI Taxonomy" id="51028"/>
    <lineage>
        <taxon>Eukaryota</taxon>
        <taxon>Metazoa</taxon>
        <taxon>Ecdysozoa</taxon>
        <taxon>Nematoda</taxon>
        <taxon>Chromadorea</taxon>
        <taxon>Rhabditida</taxon>
        <taxon>Spirurina</taxon>
        <taxon>Oxyuridomorpha</taxon>
        <taxon>Oxyuroidea</taxon>
        <taxon>Oxyuridae</taxon>
        <taxon>Enterobius</taxon>
    </lineage>
</organism>
<protein>
    <submittedName>
        <fullName evidence="1 3">Uncharacterized protein</fullName>
    </submittedName>
</protein>
<reference evidence="1 2" key="2">
    <citation type="submission" date="2018-10" db="EMBL/GenBank/DDBJ databases">
        <authorList>
            <consortium name="Pathogen Informatics"/>
        </authorList>
    </citation>
    <scope>NUCLEOTIDE SEQUENCE [LARGE SCALE GENOMIC DNA]</scope>
</reference>
<gene>
    <name evidence="1" type="ORF">EVEC_LOCUS9876</name>
</gene>
<proteinExistence type="predicted"/>
<name>A0A0N4VI80_ENTVE</name>
<dbReference type="WBParaSite" id="EVEC_0001053301-mRNA-1">
    <property type="protein sequence ID" value="EVEC_0001053301-mRNA-1"/>
    <property type="gene ID" value="EVEC_0001053301"/>
</dbReference>
<evidence type="ECO:0000313" key="3">
    <source>
        <dbReference type="WBParaSite" id="EVEC_0001053301-mRNA-1"/>
    </source>
</evidence>
<keyword evidence="2" id="KW-1185">Reference proteome</keyword>